<protein>
    <submittedName>
        <fullName evidence="2">Carbon storage regulator</fullName>
    </submittedName>
</protein>
<reference evidence="2 3" key="1">
    <citation type="submission" date="2023-01" db="EMBL/GenBank/DDBJ databases">
        <title>Pseudomonas SA3-5T sp. nov., isolated from tidal flat sediment.</title>
        <authorList>
            <person name="Kim H.S."/>
            <person name="Kim J.-S."/>
            <person name="Suh M.K."/>
            <person name="Eom M.K."/>
            <person name="Lee J.-S."/>
        </authorList>
    </citation>
    <scope>NUCLEOTIDE SEQUENCE [LARGE SCALE GENOMIC DNA]</scope>
    <source>
        <strain evidence="2 3">SA3-5</strain>
    </source>
</reference>
<gene>
    <name evidence="2" type="ORF">PH586_09025</name>
</gene>
<evidence type="ECO:0000313" key="3">
    <source>
        <dbReference type="Proteomes" id="UP001212042"/>
    </source>
</evidence>
<evidence type="ECO:0000256" key="1">
    <source>
        <dbReference type="ARBA" id="ARBA00023159"/>
    </source>
</evidence>
<evidence type="ECO:0000313" key="2">
    <source>
        <dbReference type="EMBL" id="MDA7086519.1"/>
    </source>
</evidence>
<dbReference type="SUPFAM" id="SSF117130">
    <property type="entry name" value="CsrA-like"/>
    <property type="match status" value="1"/>
</dbReference>
<dbReference type="RefSeq" id="WP_271347421.1">
    <property type="nucleotide sequence ID" value="NZ_JAQJZJ010000003.1"/>
</dbReference>
<comment type="caution">
    <text evidence="2">The sequence shown here is derived from an EMBL/GenBank/DDBJ whole genome shotgun (WGS) entry which is preliminary data.</text>
</comment>
<keyword evidence="3" id="KW-1185">Reference proteome</keyword>
<dbReference type="Pfam" id="PF02599">
    <property type="entry name" value="CsrA"/>
    <property type="match status" value="1"/>
</dbReference>
<dbReference type="Proteomes" id="UP001212042">
    <property type="component" value="Unassembled WGS sequence"/>
</dbReference>
<organism evidence="2 3">
    <name type="scientific">Pseudomonas aestuarii</name>
    <dbReference type="NCBI Taxonomy" id="3018340"/>
    <lineage>
        <taxon>Bacteria</taxon>
        <taxon>Pseudomonadati</taxon>
        <taxon>Pseudomonadota</taxon>
        <taxon>Gammaproteobacteria</taxon>
        <taxon>Pseudomonadales</taxon>
        <taxon>Pseudomonadaceae</taxon>
        <taxon>Pseudomonas</taxon>
    </lineage>
</organism>
<proteinExistence type="predicted"/>
<dbReference type="InterPro" id="IPR003751">
    <property type="entry name" value="CsrA"/>
</dbReference>
<dbReference type="InterPro" id="IPR036107">
    <property type="entry name" value="CsrA_sf"/>
</dbReference>
<dbReference type="EMBL" id="JAQJZJ010000003">
    <property type="protein sequence ID" value="MDA7086519.1"/>
    <property type="molecule type" value="Genomic_DNA"/>
</dbReference>
<accession>A0ABT4XE78</accession>
<keyword evidence="1" id="KW-0010">Activator</keyword>
<name>A0ABT4XE78_9PSED</name>
<sequence length="69" mass="7700">MLILTRRIDESLVLTVADDVDPVQLAESLRQGITITLCDIAAHQSWAKIGVEAPREVRIMRTELLSRGD</sequence>
<dbReference type="Gene3D" id="2.60.40.4380">
    <property type="entry name" value="Translational regulator CsrA"/>
    <property type="match status" value="1"/>
</dbReference>